<dbReference type="EMBL" id="BARU01008852">
    <property type="protein sequence ID" value="GAH45679.1"/>
    <property type="molecule type" value="Genomic_DNA"/>
</dbReference>
<organism evidence="1">
    <name type="scientific">marine sediment metagenome</name>
    <dbReference type="NCBI Taxonomy" id="412755"/>
    <lineage>
        <taxon>unclassified sequences</taxon>
        <taxon>metagenomes</taxon>
        <taxon>ecological metagenomes</taxon>
    </lineage>
</organism>
<proteinExistence type="predicted"/>
<sequence>MARIHPDIINVYTTSRVVEDLSPVAVTAVETLATFSSQRKSCLIYNDGANSVHINFDTTVTINNFIIPSKWSLQVVFPVTVLHFICDAGNTATLYILGER</sequence>
<name>X1GVM9_9ZZZZ</name>
<accession>X1GVM9</accession>
<reference evidence="1" key="1">
    <citation type="journal article" date="2014" name="Front. Microbiol.">
        <title>High frequency of phylogenetically diverse reductive dehalogenase-homologous genes in deep subseafloor sedimentary metagenomes.</title>
        <authorList>
            <person name="Kawai M."/>
            <person name="Futagami T."/>
            <person name="Toyoda A."/>
            <person name="Takaki Y."/>
            <person name="Nishi S."/>
            <person name="Hori S."/>
            <person name="Arai W."/>
            <person name="Tsubouchi T."/>
            <person name="Morono Y."/>
            <person name="Uchiyama I."/>
            <person name="Ito T."/>
            <person name="Fujiyama A."/>
            <person name="Inagaki F."/>
            <person name="Takami H."/>
        </authorList>
    </citation>
    <scope>NUCLEOTIDE SEQUENCE</scope>
    <source>
        <strain evidence="1">Expedition CK06-06</strain>
    </source>
</reference>
<gene>
    <name evidence="1" type="ORF">S03H2_17208</name>
</gene>
<evidence type="ECO:0000313" key="1">
    <source>
        <dbReference type="EMBL" id="GAH45679.1"/>
    </source>
</evidence>
<dbReference type="AlphaFoldDB" id="X1GVM9"/>
<comment type="caution">
    <text evidence="1">The sequence shown here is derived from an EMBL/GenBank/DDBJ whole genome shotgun (WGS) entry which is preliminary data.</text>
</comment>
<protein>
    <submittedName>
        <fullName evidence="1">Uncharacterized protein</fullName>
    </submittedName>
</protein>